<proteinExistence type="predicted"/>
<protein>
    <submittedName>
        <fullName evidence="2">Nitrogenase component 1</fullName>
    </submittedName>
</protein>
<dbReference type="PANTHER" id="PTHR42846">
    <property type="entry name" value="NI-SIROHYDROCHLORIN A,C-DIAMIDE REDUCTIVE CYCLASE COMPLEX, COMPONENT CFBD"/>
    <property type="match status" value="1"/>
</dbReference>
<dbReference type="EMBL" id="JBGFFE010000013">
    <property type="protein sequence ID" value="MEY8763953.1"/>
    <property type="molecule type" value="Genomic_DNA"/>
</dbReference>
<comment type="caution">
    <text evidence="2">The sequence shown here is derived from an EMBL/GenBank/DDBJ whole genome shotgun (WGS) entry which is preliminary data.</text>
</comment>
<dbReference type="Pfam" id="PF00148">
    <property type="entry name" value="Oxidored_nitro"/>
    <property type="match status" value="1"/>
</dbReference>
<reference evidence="2 3" key="1">
    <citation type="submission" date="2024-08" db="EMBL/GenBank/DDBJ databases">
        <title>Clostridium lapicellarii sp. nov., and Clostridium renhuaiense sp. nov., two species isolated from the mud in a fermentation cellar used for producing sauce-flavour Chinese liquors.</title>
        <authorList>
            <person name="Yang F."/>
            <person name="Wang H."/>
            <person name="Chen L.Q."/>
            <person name="Zhou N."/>
            <person name="Lu J.J."/>
            <person name="Pu X.X."/>
            <person name="Wan B."/>
            <person name="Wang L."/>
            <person name="Liu S.J."/>
        </authorList>
    </citation>
    <scope>NUCLEOTIDE SEQUENCE [LARGE SCALE GENOMIC DNA]</scope>
    <source>
        <strain evidence="2 3">MT-113</strain>
    </source>
</reference>
<dbReference type="InterPro" id="IPR052673">
    <property type="entry name" value="Ni-siroh_cyclase_CfbD"/>
</dbReference>
<keyword evidence="3" id="KW-1185">Reference proteome</keyword>
<evidence type="ECO:0000259" key="1">
    <source>
        <dbReference type="Pfam" id="PF00148"/>
    </source>
</evidence>
<dbReference type="PANTHER" id="PTHR42846:SF1">
    <property type="entry name" value="NI-SIROHYDROCHLORIN A,C-DIAMIDE REDUCTIVE CYCLASE COMPLEX, COMPONENT CFBD"/>
    <property type="match status" value="1"/>
</dbReference>
<name>A0ABV4DYH2_9CLOT</name>
<gene>
    <name evidence="2" type="ORF">AB8S09_09935</name>
</gene>
<evidence type="ECO:0000313" key="2">
    <source>
        <dbReference type="EMBL" id="MEY8763953.1"/>
    </source>
</evidence>
<feature type="domain" description="Nitrogenase/oxidoreductase component 1" evidence="1">
    <location>
        <begin position="17"/>
        <end position="234"/>
    </location>
</feature>
<dbReference type="InterPro" id="IPR000510">
    <property type="entry name" value="Nase/OxRdtase_comp1"/>
</dbReference>
<sequence>MTTVIKYLSPFAPDISGAVSVLFELGGLIVICDAGGCTGNVCGFDEPRWFQKKSAIFSAGLRDMDAILGCDERLISKLQDAVSKTDAAFTAIIGTPVPAVIGTDFRALKHMAEKRTGLPALTVETSGAGLYDEGEENAMLALFQNFATEAFPVKRGTVGVLGVTPLEFSNLRAGDIMAAAVEHSGLGRAVCYGMGSGLDSVQHASAAEKNLVVSPAGLKTAEYLKTTFGTPYIIDCPLISEDLNRKLTGLAGKRVLVIHQQVLANSVRNRILAGTDADVAVASWFMLKDDLKQEGDFRLTDELRFAAAVEDGGYDVIIGDSFLKRALRHYHGQFIDFPHFAVSGRLEE</sequence>
<dbReference type="Proteomes" id="UP001565220">
    <property type="component" value="Unassembled WGS sequence"/>
</dbReference>
<dbReference type="RefSeq" id="WP_369869037.1">
    <property type="nucleotide sequence ID" value="NZ_JBGFFE010000013.1"/>
</dbReference>
<evidence type="ECO:0000313" key="3">
    <source>
        <dbReference type="Proteomes" id="UP001565220"/>
    </source>
</evidence>
<organism evidence="2 3">
    <name type="scientific">Clostridium lapidicellarium</name>
    <dbReference type="NCBI Taxonomy" id="3240931"/>
    <lineage>
        <taxon>Bacteria</taxon>
        <taxon>Bacillati</taxon>
        <taxon>Bacillota</taxon>
        <taxon>Clostridia</taxon>
        <taxon>Eubacteriales</taxon>
        <taxon>Clostridiaceae</taxon>
        <taxon>Clostridium</taxon>
    </lineage>
</organism>
<dbReference type="SUPFAM" id="SSF53807">
    <property type="entry name" value="Helical backbone' metal receptor"/>
    <property type="match status" value="1"/>
</dbReference>
<accession>A0ABV4DYH2</accession>
<dbReference type="Gene3D" id="3.40.50.1980">
    <property type="entry name" value="Nitrogenase molybdenum iron protein domain"/>
    <property type="match status" value="2"/>
</dbReference>